<dbReference type="InterPro" id="IPR029063">
    <property type="entry name" value="SAM-dependent_MTases_sf"/>
</dbReference>
<dbReference type="Pfam" id="PF05724">
    <property type="entry name" value="TPMT"/>
    <property type="match status" value="1"/>
</dbReference>
<dbReference type="Proteomes" id="UP001143328">
    <property type="component" value="Unassembled WGS sequence"/>
</dbReference>
<dbReference type="RefSeq" id="WP_271194992.1">
    <property type="nucleotide sequence ID" value="NZ_BSFN01000004.1"/>
</dbReference>
<sequence length="218" mass="25076">MQPEFWQRRWQNNQIGFHAATTNAYLQQYWPQLNVPAGAQVLVPLCGKSLDLLWLAGQGLRVLGVELVEKAVQDFFREQALEPEVREHGAFRIYQAGDLQLWCGDIFALTAQDVRDCHALYDRAALIAFPPAMREAYGQHLTRVLPSGCQGLLVSLDYDQSQMEGPPFSVPDEEVQALLADWQPQLLHVENGLEAEENWKFLQRGLRRMDERIYRLKR</sequence>
<evidence type="ECO:0000256" key="3">
    <source>
        <dbReference type="ARBA" id="ARBA00008145"/>
    </source>
</evidence>
<dbReference type="InterPro" id="IPR022474">
    <property type="entry name" value="Thiopur_S-MeTfrase_Se/Te_detox"/>
</dbReference>
<organism evidence="10 11">
    <name type="scientific">Pseudomonas turukhanskensis</name>
    <dbReference type="NCBI Taxonomy" id="1806536"/>
    <lineage>
        <taxon>Bacteria</taxon>
        <taxon>Pseudomonadati</taxon>
        <taxon>Pseudomonadota</taxon>
        <taxon>Gammaproteobacteria</taxon>
        <taxon>Pseudomonadales</taxon>
        <taxon>Pseudomonadaceae</taxon>
        <taxon>Pseudomonas</taxon>
    </lineage>
</organism>
<evidence type="ECO:0000256" key="2">
    <source>
        <dbReference type="ARBA" id="ARBA00004496"/>
    </source>
</evidence>
<proteinExistence type="inferred from homology"/>
<dbReference type="NCBIfam" id="NF009732">
    <property type="entry name" value="PRK13255.1"/>
    <property type="match status" value="1"/>
</dbReference>
<dbReference type="FunFam" id="3.40.50.150:FF:000101">
    <property type="entry name" value="Thiopurine S-methyltransferase"/>
    <property type="match status" value="1"/>
</dbReference>
<keyword evidence="7 9" id="KW-0808">Transferase</keyword>
<dbReference type="GO" id="GO:0010038">
    <property type="term" value="P:response to metal ion"/>
    <property type="evidence" value="ECO:0007669"/>
    <property type="project" value="InterPro"/>
</dbReference>
<dbReference type="PANTHER" id="PTHR10259">
    <property type="entry name" value="THIOPURINE S-METHYLTRANSFERASE"/>
    <property type="match status" value="1"/>
</dbReference>
<evidence type="ECO:0000256" key="8">
    <source>
        <dbReference type="ARBA" id="ARBA00022691"/>
    </source>
</evidence>
<dbReference type="SUPFAM" id="SSF53335">
    <property type="entry name" value="S-adenosyl-L-methionine-dependent methyltransferases"/>
    <property type="match status" value="1"/>
</dbReference>
<dbReference type="PROSITE" id="PS51585">
    <property type="entry name" value="SAM_MT_TPMT"/>
    <property type="match status" value="1"/>
</dbReference>
<comment type="catalytic activity">
    <reaction evidence="1 9">
        <text>S-adenosyl-L-methionine + a thiopurine = S-adenosyl-L-homocysteine + a thiopurine S-methylether.</text>
        <dbReference type="EC" id="2.1.1.67"/>
    </reaction>
</comment>
<dbReference type="Gene3D" id="3.40.50.150">
    <property type="entry name" value="Vaccinia Virus protein VP39"/>
    <property type="match status" value="1"/>
</dbReference>
<dbReference type="InterPro" id="IPR025835">
    <property type="entry name" value="Thiopurine_S-MeTrfase"/>
</dbReference>
<comment type="caution">
    <text evidence="10">The sequence shown here is derived from an EMBL/GenBank/DDBJ whole genome shotgun (WGS) entry which is preliminary data.</text>
</comment>
<dbReference type="EMBL" id="BSFN01000004">
    <property type="protein sequence ID" value="GLK88777.1"/>
    <property type="molecule type" value="Genomic_DNA"/>
</dbReference>
<evidence type="ECO:0000256" key="9">
    <source>
        <dbReference type="HAMAP-Rule" id="MF_00812"/>
    </source>
</evidence>
<evidence type="ECO:0000256" key="5">
    <source>
        <dbReference type="ARBA" id="ARBA00022490"/>
    </source>
</evidence>
<evidence type="ECO:0000256" key="6">
    <source>
        <dbReference type="ARBA" id="ARBA00022603"/>
    </source>
</evidence>
<dbReference type="AlphaFoldDB" id="A0A9W6K4M9"/>
<evidence type="ECO:0000256" key="7">
    <source>
        <dbReference type="ARBA" id="ARBA00022679"/>
    </source>
</evidence>
<dbReference type="EC" id="2.1.1.67" evidence="4 9"/>
<keyword evidence="11" id="KW-1185">Reference proteome</keyword>
<reference evidence="10" key="2">
    <citation type="submission" date="2023-01" db="EMBL/GenBank/DDBJ databases">
        <authorList>
            <person name="Sun Q."/>
            <person name="Evtushenko L."/>
        </authorList>
    </citation>
    <scope>NUCLEOTIDE SEQUENCE</scope>
    <source>
        <strain evidence="10">VKM B-2935</strain>
    </source>
</reference>
<keyword evidence="5 9" id="KW-0963">Cytoplasm</keyword>
<dbReference type="InterPro" id="IPR008854">
    <property type="entry name" value="TPMT"/>
</dbReference>
<reference evidence="10" key="1">
    <citation type="journal article" date="2014" name="Int. J. Syst. Evol. Microbiol.">
        <title>Complete genome sequence of Corynebacterium casei LMG S-19264T (=DSM 44701T), isolated from a smear-ripened cheese.</title>
        <authorList>
            <consortium name="US DOE Joint Genome Institute (JGI-PGF)"/>
            <person name="Walter F."/>
            <person name="Albersmeier A."/>
            <person name="Kalinowski J."/>
            <person name="Ruckert C."/>
        </authorList>
    </citation>
    <scope>NUCLEOTIDE SEQUENCE</scope>
    <source>
        <strain evidence="10">VKM B-2935</strain>
    </source>
</reference>
<feature type="binding site" evidence="9">
    <location>
        <position position="10"/>
    </location>
    <ligand>
        <name>S-adenosyl-L-methionine</name>
        <dbReference type="ChEBI" id="CHEBI:59789"/>
    </ligand>
</feature>
<feature type="binding site" evidence="9">
    <location>
        <position position="66"/>
    </location>
    <ligand>
        <name>S-adenosyl-L-methionine</name>
        <dbReference type="ChEBI" id="CHEBI:59789"/>
    </ligand>
</feature>
<keyword evidence="6 9" id="KW-0489">Methyltransferase</keyword>
<evidence type="ECO:0000313" key="10">
    <source>
        <dbReference type="EMBL" id="GLK88777.1"/>
    </source>
</evidence>
<dbReference type="NCBIfam" id="TIGR03840">
    <property type="entry name" value="TMPT_Se_Te"/>
    <property type="match status" value="1"/>
</dbReference>
<dbReference type="GO" id="GO:0032259">
    <property type="term" value="P:methylation"/>
    <property type="evidence" value="ECO:0007669"/>
    <property type="project" value="UniProtKB-KW"/>
</dbReference>
<evidence type="ECO:0000313" key="11">
    <source>
        <dbReference type="Proteomes" id="UP001143328"/>
    </source>
</evidence>
<feature type="binding site" evidence="9">
    <location>
        <position position="45"/>
    </location>
    <ligand>
        <name>S-adenosyl-L-methionine</name>
        <dbReference type="ChEBI" id="CHEBI:59789"/>
    </ligand>
</feature>
<evidence type="ECO:0000256" key="4">
    <source>
        <dbReference type="ARBA" id="ARBA00011905"/>
    </source>
</evidence>
<feature type="binding site" evidence="9">
    <location>
        <position position="123"/>
    </location>
    <ligand>
        <name>S-adenosyl-L-methionine</name>
        <dbReference type="ChEBI" id="CHEBI:59789"/>
    </ligand>
</feature>
<accession>A0A9W6K4M9</accession>
<keyword evidence="8 9" id="KW-0949">S-adenosyl-L-methionine</keyword>
<dbReference type="PANTHER" id="PTHR10259:SF11">
    <property type="entry name" value="THIOPURINE S-METHYLTRANSFERASE"/>
    <property type="match status" value="1"/>
</dbReference>
<name>A0A9W6K4M9_9PSED</name>
<dbReference type="GO" id="GO:0008119">
    <property type="term" value="F:thiopurine S-methyltransferase activity"/>
    <property type="evidence" value="ECO:0007669"/>
    <property type="project" value="UniProtKB-UniRule"/>
</dbReference>
<protein>
    <recommendedName>
        <fullName evidence="4 9">Thiopurine S-methyltransferase</fullName>
        <ecNumber evidence="4 9">2.1.1.67</ecNumber>
    </recommendedName>
    <alternativeName>
        <fullName evidence="9">Thiopurine methyltransferase</fullName>
    </alternativeName>
</protein>
<gene>
    <name evidence="9 10" type="primary">tpm</name>
    <name evidence="10" type="ORF">GCM10017655_18390</name>
</gene>
<comment type="subcellular location">
    <subcellularLocation>
        <location evidence="2 9">Cytoplasm</location>
    </subcellularLocation>
</comment>
<evidence type="ECO:0000256" key="1">
    <source>
        <dbReference type="ARBA" id="ARBA00000903"/>
    </source>
</evidence>
<dbReference type="HAMAP" id="MF_00812">
    <property type="entry name" value="Thiopur_methtran"/>
    <property type="match status" value="1"/>
</dbReference>
<dbReference type="PIRSF" id="PIRSF023956">
    <property type="entry name" value="Thiopurine_S-methyltransferase"/>
    <property type="match status" value="1"/>
</dbReference>
<comment type="similarity">
    <text evidence="3 9">Belongs to the class I-like SAM-binding methyltransferase superfamily. TPMT family.</text>
</comment>
<dbReference type="GO" id="GO:0005737">
    <property type="term" value="C:cytoplasm"/>
    <property type="evidence" value="ECO:0007669"/>
    <property type="project" value="UniProtKB-SubCell"/>
</dbReference>